<reference evidence="1" key="1">
    <citation type="journal article" date="2015" name="Nature">
        <title>Complex archaea that bridge the gap between prokaryotes and eukaryotes.</title>
        <authorList>
            <person name="Spang A."/>
            <person name="Saw J.H."/>
            <person name="Jorgensen S.L."/>
            <person name="Zaremba-Niedzwiedzka K."/>
            <person name="Martijn J."/>
            <person name="Lind A.E."/>
            <person name="van Eijk R."/>
            <person name="Schleper C."/>
            <person name="Guy L."/>
            <person name="Ettema T.J."/>
        </authorList>
    </citation>
    <scope>NUCLEOTIDE SEQUENCE</scope>
</reference>
<evidence type="ECO:0008006" key="2">
    <source>
        <dbReference type="Google" id="ProtNLM"/>
    </source>
</evidence>
<protein>
    <recommendedName>
        <fullName evidence="2">Terminase large subunit gp17-like C-terminal domain-containing protein</fullName>
    </recommendedName>
</protein>
<proteinExistence type="predicted"/>
<dbReference type="EMBL" id="LAZR01013489">
    <property type="protein sequence ID" value="KKM21745.1"/>
    <property type="molecule type" value="Genomic_DNA"/>
</dbReference>
<gene>
    <name evidence="1" type="ORF">LCGC14_1632350</name>
</gene>
<comment type="caution">
    <text evidence="1">The sequence shown here is derived from an EMBL/GenBank/DDBJ whole genome shotgun (WGS) entry which is preliminary data.</text>
</comment>
<evidence type="ECO:0000313" key="1">
    <source>
        <dbReference type="EMBL" id="KKM21745.1"/>
    </source>
</evidence>
<accession>A0A0F9L205</accession>
<name>A0A0F9L205_9ZZZZ</name>
<organism evidence="1">
    <name type="scientific">marine sediment metagenome</name>
    <dbReference type="NCBI Taxonomy" id="412755"/>
    <lineage>
        <taxon>unclassified sequences</taxon>
        <taxon>metagenomes</taxon>
        <taxon>ecological metagenomes</taxon>
    </lineage>
</organism>
<sequence length="560" mass="63723">MTAPAKLLDAAKALSFTQGDDTWKELRSRAEKSLYFFNAYVLGFADVFELHEETHLLSHLFMQRTTGIPEIDTAPVQLCMWPRETGKSTCGTVGRSIWWACQHPNMAILIANEKEETAKDFVKSIEFHFESNALLRALFPEVIPPDFNKVEWSSTRATLHRTTGRPEATFDCIGAGGTKTGKHYDVIIGDDIISREAMESARSGNWSLIERANRWVNQSKPLLSNAGNFAGFPFRCFMGTRWWVGDSYEHIEKSFGFGQPVQRFRLRVRLRNGKWVHREITRQGDIAIMKMAAIENGVPTFPEIWSIEDVEKMRFADPELAACNLQNNPSDAAIRTFSDDWLRYWRFTNDKADTITYKLHDGKNHYVKVDELIKRAVTDPAFSTSGDSSRAACVVVGTDMETGKHLVLEATAKQQDPEDNLEDYLNIIQRWGVKVAYVELAGQQLAYLQWLQREASRRGIPVSLEKVTPGGRRKDARIETLLIPFKQGELYVGHGQSVLIDDEYRHWRPGSRRADVLDALAYAMEVVPKPAFSGEHGGSARERSQRQLQAYFRRRGLQKV</sequence>
<dbReference type="AlphaFoldDB" id="A0A0F9L205"/>
<dbReference type="InterPro" id="IPR027417">
    <property type="entry name" value="P-loop_NTPase"/>
</dbReference>
<dbReference type="Gene3D" id="3.40.50.300">
    <property type="entry name" value="P-loop containing nucleotide triphosphate hydrolases"/>
    <property type="match status" value="1"/>
</dbReference>